<keyword evidence="2" id="KW-1185">Reference proteome</keyword>
<dbReference type="Gene3D" id="1.10.10.10">
    <property type="entry name" value="Winged helix-like DNA-binding domain superfamily/Winged helix DNA-binding domain"/>
    <property type="match status" value="1"/>
</dbReference>
<sequence length="91" mass="10550">MSLDNQKVWTPTIAVTRTTRENILRYLFQNGRSSASEIRDALALRRTGGEGAFRSLLEYEFLSRTVSQGRVHYELTDRGRQFTSDELLEEH</sequence>
<evidence type="ECO:0000313" key="1">
    <source>
        <dbReference type="EMBL" id="OVE85931.1"/>
    </source>
</evidence>
<organism evidence="1 2">
    <name type="scientific">Natronolimnobius baerhuensis</name>
    <dbReference type="NCBI Taxonomy" id="253108"/>
    <lineage>
        <taxon>Archaea</taxon>
        <taxon>Methanobacteriati</taxon>
        <taxon>Methanobacteriota</taxon>
        <taxon>Stenosarchaea group</taxon>
        <taxon>Halobacteria</taxon>
        <taxon>Halobacteriales</taxon>
        <taxon>Natrialbaceae</taxon>
        <taxon>Natronolimnobius</taxon>
    </lineage>
</organism>
<dbReference type="InterPro" id="IPR036388">
    <property type="entry name" value="WH-like_DNA-bd_sf"/>
</dbReference>
<name>A0A202ECG9_9EURY</name>
<evidence type="ECO:0000313" key="2">
    <source>
        <dbReference type="Proteomes" id="UP000196084"/>
    </source>
</evidence>
<proteinExistence type="predicted"/>
<dbReference type="EMBL" id="MWPH01000001">
    <property type="protein sequence ID" value="OVE85931.1"/>
    <property type="molecule type" value="Genomic_DNA"/>
</dbReference>
<dbReference type="InterPro" id="IPR036390">
    <property type="entry name" value="WH_DNA-bd_sf"/>
</dbReference>
<gene>
    <name evidence="1" type="ORF">B2G88_03730</name>
</gene>
<dbReference type="OrthoDB" id="375940at2157"/>
<reference evidence="1 2" key="1">
    <citation type="submission" date="2017-02" db="EMBL/GenBank/DDBJ databases">
        <title>Natronthermophilus aegyptiacus gen. nov.,sp. nov., an aerobic, extremely halophilic alkalithermophilic archaeon isolated from the athalassohaline Wadi An Natrun, Egypt.</title>
        <authorList>
            <person name="Zhao B."/>
        </authorList>
    </citation>
    <scope>NUCLEOTIDE SEQUENCE [LARGE SCALE GENOMIC DNA]</scope>
    <source>
        <strain evidence="1 2">CGMCC 1.3597</strain>
    </source>
</reference>
<protein>
    <recommendedName>
        <fullName evidence="3">Transcriptional regulator</fullName>
    </recommendedName>
</protein>
<dbReference type="Proteomes" id="UP000196084">
    <property type="component" value="Unassembled WGS sequence"/>
</dbReference>
<dbReference type="RefSeq" id="WP_087714004.1">
    <property type="nucleotide sequence ID" value="NZ_MWPH01000001.1"/>
</dbReference>
<evidence type="ECO:0008006" key="3">
    <source>
        <dbReference type="Google" id="ProtNLM"/>
    </source>
</evidence>
<accession>A0A202ECG9</accession>
<comment type="caution">
    <text evidence="1">The sequence shown here is derived from an EMBL/GenBank/DDBJ whole genome shotgun (WGS) entry which is preliminary data.</text>
</comment>
<dbReference type="AlphaFoldDB" id="A0A202ECG9"/>
<dbReference type="SUPFAM" id="SSF46785">
    <property type="entry name" value="Winged helix' DNA-binding domain"/>
    <property type="match status" value="1"/>
</dbReference>